<organism evidence="1 2">
    <name type="scientific">Catenaria anguillulae PL171</name>
    <dbReference type="NCBI Taxonomy" id="765915"/>
    <lineage>
        <taxon>Eukaryota</taxon>
        <taxon>Fungi</taxon>
        <taxon>Fungi incertae sedis</taxon>
        <taxon>Blastocladiomycota</taxon>
        <taxon>Blastocladiomycetes</taxon>
        <taxon>Blastocladiales</taxon>
        <taxon>Catenariaceae</taxon>
        <taxon>Catenaria</taxon>
    </lineage>
</organism>
<evidence type="ECO:0000313" key="1">
    <source>
        <dbReference type="EMBL" id="ORZ36139.1"/>
    </source>
</evidence>
<sequence length="61" mass="6203">MEFRPTATLAMLNASLSWVIVAAAILLFETTPSTIAAAPTLSAPSLDAVTDPSAICTVPTA</sequence>
<gene>
    <name evidence="1" type="ORF">BCR44DRAFT_1432868</name>
</gene>
<keyword evidence="2" id="KW-1185">Reference proteome</keyword>
<dbReference type="EMBL" id="MCFL01000018">
    <property type="protein sequence ID" value="ORZ36139.1"/>
    <property type="molecule type" value="Genomic_DNA"/>
</dbReference>
<proteinExistence type="predicted"/>
<reference evidence="1 2" key="1">
    <citation type="submission" date="2016-07" db="EMBL/GenBank/DDBJ databases">
        <title>Pervasive Adenine N6-methylation of Active Genes in Fungi.</title>
        <authorList>
            <consortium name="DOE Joint Genome Institute"/>
            <person name="Mondo S.J."/>
            <person name="Dannebaum R.O."/>
            <person name="Kuo R.C."/>
            <person name="Labutti K."/>
            <person name="Haridas S."/>
            <person name="Kuo A."/>
            <person name="Salamov A."/>
            <person name="Ahrendt S.R."/>
            <person name="Lipzen A."/>
            <person name="Sullivan W."/>
            <person name="Andreopoulos W.B."/>
            <person name="Clum A."/>
            <person name="Lindquist E."/>
            <person name="Daum C."/>
            <person name="Ramamoorthy G.K."/>
            <person name="Gryganskyi A."/>
            <person name="Culley D."/>
            <person name="Magnuson J.K."/>
            <person name="James T.Y."/>
            <person name="O'Malley M.A."/>
            <person name="Stajich J.E."/>
            <person name="Spatafora J.W."/>
            <person name="Visel A."/>
            <person name="Grigoriev I.V."/>
        </authorList>
    </citation>
    <scope>NUCLEOTIDE SEQUENCE [LARGE SCALE GENOMIC DNA]</scope>
    <source>
        <strain evidence="1 2">PL171</strain>
    </source>
</reference>
<accession>A0A1Y2HNM2</accession>
<dbReference type="AlphaFoldDB" id="A0A1Y2HNM2"/>
<evidence type="ECO:0000313" key="2">
    <source>
        <dbReference type="Proteomes" id="UP000193411"/>
    </source>
</evidence>
<dbReference type="Proteomes" id="UP000193411">
    <property type="component" value="Unassembled WGS sequence"/>
</dbReference>
<name>A0A1Y2HNM2_9FUNG</name>
<protein>
    <submittedName>
        <fullName evidence="1">Uncharacterized protein</fullName>
    </submittedName>
</protein>
<comment type="caution">
    <text evidence="1">The sequence shown here is derived from an EMBL/GenBank/DDBJ whole genome shotgun (WGS) entry which is preliminary data.</text>
</comment>